<sequence length="222" mass="23939">MQASSSNGRVEYPSQTLISNLRVMTSPSPRSSARRRQRSTRITVAVGLLVLAAALVLGATATGQFTLVLLSALAAVALGAASTRITWSELAQTRRDAAADRAHQAEAYRDITARRTAENVAFAQSMRARIAEREEVIGHLEVELSKALERAATSTLKMNGEARRADLAESTVARLTTSLEESESRAADAIVAVAELEVELDALRAELDAWKIEAAKDLRKRA</sequence>
<feature type="coiled-coil region" evidence="1">
    <location>
        <begin position="179"/>
        <end position="220"/>
    </location>
</feature>
<protein>
    <recommendedName>
        <fullName evidence="5">Multidomain membrane protein</fullName>
    </recommendedName>
</protein>
<evidence type="ECO:0000313" key="3">
    <source>
        <dbReference type="EMBL" id="GGD13906.1"/>
    </source>
</evidence>
<evidence type="ECO:0000313" key="4">
    <source>
        <dbReference type="Proteomes" id="UP000630594"/>
    </source>
</evidence>
<dbReference type="Proteomes" id="UP000630594">
    <property type="component" value="Unassembled WGS sequence"/>
</dbReference>
<feature type="transmembrane region" description="Helical" evidence="2">
    <location>
        <begin position="67"/>
        <end position="87"/>
    </location>
</feature>
<organism evidence="3 4">
    <name type="scientific">Nocardioides daphniae</name>
    <dbReference type="NCBI Taxonomy" id="402297"/>
    <lineage>
        <taxon>Bacteria</taxon>
        <taxon>Bacillati</taxon>
        <taxon>Actinomycetota</taxon>
        <taxon>Actinomycetes</taxon>
        <taxon>Propionibacteriales</taxon>
        <taxon>Nocardioidaceae</taxon>
        <taxon>Nocardioides</taxon>
    </lineage>
</organism>
<comment type="caution">
    <text evidence="3">The sequence shown here is derived from an EMBL/GenBank/DDBJ whole genome shotgun (WGS) entry which is preliminary data.</text>
</comment>
<keyword evidence="2" id="KW-1133">Transmembrane helix</keyword>
<accession>A0ABQ1Q6W6</accession>
<evidence type="ECO:0008006" key="5">
    <source>
        <dbReference type="Google" id="ProtNLM"/>
    </source>
</evidence>
<proteinExistence type="predicted"/>
<keyword evidence="4" id="KW-1185">Reference proteome</keyword>
<gene>
    <name evidence="3" type="ORF">GCM10007231_11200</name>
</gene>
<keyword evidence="2" id="KW-0472">Membrane</keyword>
<dbReference type="EMBL" id="BMCK01000001">
    <property type="protein sequence ID" value="GGD13906.1"/>
    <property type="molecule type" value="Genomic_DNA"/>
</dbReference>
<feature type="transmembrane region" description="Helical" evidence="2">
    <location>
        <begin position="42"/>
        <end position="61"/>
    </location>
</feature>
<dbReference type="SUPFAM" id="SSF57997">
    <property type="entry name" value="Tropomyosin"/>
    <property type="match status" value="1"/>
</dbReference>
<evidence type="ECO:0000256" key="1">
    <source>
        <dbReference type="SAM" id="Coils"/>
    </source>
</evidence>
<keyword evidence="2" id="KW-0812">Transmembrane</keyword>
<name>A0ABQ1Q6W6_9ACTN</name>
<evidence type="ECO:0000256" key="2">
    <source>
        <dbReference type="SAM" id="Phobius"/>
    </source>
</evidence>
<reference evidence="4" key="1">
    <citation type="journal article" date="2019" name="Int. J. Syst. Evol. Microbiol.">
        <title>The Global Catalogue of Microorganisms (GCM) 10K type strain sequencing project: providing services to taxonomists for standard genome sequencing and annotation.</title>
        <authorList>
            <consortium name="The Broad Institute Genomics Platform"/>
            <consortium name="The Broad Institute Genome Sequencing Center for Infectious Disease"/>
            <person name="Wu L."/>
            <person name="Ma J."/>
        </authorList>
    </citation>
    <scope>NUCLEOTIDE SEQUENCE [LARGE SCALE GENOMIC DNA]</scope>
    <source>
        <strain evidence="4">CCM 7403</strain>
    </source>
</reference>
<keyword evidence="1" id="KW-0175">Coiled coil</keyword>